<dbReference type="OrthoDB" id="823504at2759"/>
<feature type="compositionally biased region" description="Polar residues" evidence="1">
    <location>
        <begin position="844"/>
        <end position="856"/>
    </location>
</feature>
<dbReference type="Proteomes" id="UP000494256">
    <property type="component" value="Unassembled WGS sequence"/>
</dbReference>
<dbReference type="InterPro" id="IPR051254">
    <property type="entry name" value="PPP1R15"/>
</dbReference>
<feature type="region of interest" description="Disordered" evidence="1">
    <location>
        <begin position="400"/>
        <end position="432"/>
    </location>
</feature>
<feature type="region of interest" description="Disordered" evidence="1">
    <location>
        <begin position="549"/>
        <end position="577"/>
    </location>
</feature>
<feature type="region of interest" description="Disordered" evidence="1">
    <location>
        <begin position="836"/>
        <end position="862"/>
    </location>
</feature>
<feature type="compositionally biased region" description="Polar residues" evidence="1">
    <location>
        <begin position="121"/>
        <end position="151"/>
    </location>
</feature>
<dbReference type="PANTHER" id="PTHR16489">
    <property type="entry name" value="GH11727P"/>
    <property type="match status" value="1"/>
</dbReference>
<evidence type="ECO:0000256" key="1">
    <source>
        <dbReference type="SAM" id="MobiDB-lite"/>
    </source>
</evidence>
<dbReference type="GO" id="GO:0005783">
    <property type="term" value="C:endoplasmic reticulum"/>
    <property type="evidence" value="ECO:0007669"/>
    <property type="project" value="TreeGrafter"/>
</dbReference>
<proteinExistence type="predicted"/>
<sequence>MNIPTNWRDRRTIMGPLHNPYVSYSTDAKSSMKKVFAEEMFLHNFHLSPDTLRKNLADTIITQEKMAPKNGKMKLEKETSDKETVVIHEDVSPLSGITNFLSGVMNVISNVMFTKRKPAEFSSNSDSQTAPPSMWHNANLSDENKNPQSENFTDDLSSEFFASEMSDCRTAAAHCQSKLDQVRLLLGTNKPTQCSLRVRKRPKKVFVEPSCVEDCFEDAFSPEDFENLANESYIEFYSPICYHDHSFHDIESPKTKVDVAVIPKEDPKSSYLVSDPLEESVTSRMVSHTHSIEDDVSNVNRDVAELNSEITGVNKELPKVVPEDHLVHKVTEPEKYVPELNKNKLDLETKKEVVEACEDKITKLKLLLQSRSKKPKVEGPAEETATVTNSPVSFTLESKPLVTLPPRPKPSYKVKDKRFKNPNRCTDKRQMSKMKKSIEDDLVFANEINSEDLFGSVDISPSTNYLENHMKSVSEPIQDSTVPEVNKNQSKPVPTKEYFDEVSGCFRPSSVESDDSFQIVFHDSPRSRQESDCESDDFDIVFEESPDCYTSNDVFRDSDDSSDSEEDDSDSDVSDSECNTFKLSASLSKSVCNLADDSLYEDQSEDEVDCAHIQNLSICDSVADSEIDDTGDYSKGVLVDERKKMLKKKLPAKRVRFSPNPPKVHVMRVWLFAAKQTRVRYWQQFAVDRERFKRRIADIDMAVSWVLKPQHRSRIMFQRFMPWWNAQKRKEIAEKKEKEAQEKLKEDERLKNEEIEGKNSELLQESKEADKNVSGENTDSCISLSQEEATYSEDGELGNSNVTPISTVEADANITLVKDRVIEDKGSKKENIISDNIESKDNKNVSFENTKQSNKSLNEKLPLNDNKLASNSDFVNLHLECANLNT</sequence>
<name>A0A8S0ZME4_ARCPL</name>
<dbReference type="EMBL" id="CADEBD010000293">
    <property type="protein sequence ID" value="CAB3233866.1"/>
    <property type="molecule type" value="Genomic_DNA"/>
</dbReference>
<accession>A0A8S0ZME4</accession>
<protein>
    <submittedName>
        <fullName evidence="2">Uncharacterized protein</fullName>
    </submittedName>
</protein>
<gene>
    <name evidence="2" type="ORF">APLA_LOCUS6272</name>
</gene>
<dbReference type="GO" id="GO:0019888">
    <property type="term" value="F:protein phosphatase regulator activity"/>
    <property type="evidence" value="ECO:0007669"/>
    <property type="project" value="TreeGrafter"/>
</dbReference>
<dbReference type="GO" id="GO:0000164">
    <property type="term" value="C:protein phosphatase type 1 complex"/>
    <property type="evidence" value="ECO:0007669"/>
    <property type="project" value="TreeGrafter"/>
</dbReference>
<dbReference type="PANTHER" id="PTHR16489:SF12">
    <property type="entry name" value="GH11727P"/>
    <property type="match status" value="1"/>
</dbReference>
<feature type="region of interest" description="Disordered" evidence="1">
    <location>
        <begin position="119"/>
        <end position="153"/>
    </location>
</feature>
<comment type="caution">
    <text evidence="2">The sequence shown here is derived from an EMBL/GenBank/DDBJ whole genome shotgun (WGS) entry which is preliminary data.</text>
</comment>
<feature type="region of interest" description="Disordered" evidence="1">
    <location>
        <begin position="734"/>
        <end position="779"/>
    </location>
</feature>
<feature type="compositionally biased region" description="Basic residues" evidence="1">
    <location>
        <begin position="410"/>
        <end position="421"/>
    </location>
</feature>
<evidence type="ECO:0000313" key="3">
    <source>
        <dbReference type="Proteomes" id="UP000494256"/>
    </source>
</evidence>
<feature type="compositionally biased region" description="Acidic residues" evidence="1">
    <location>
        <begin position="560"/>
        <end position="575"/>
    </location>
</feature>
<organism evidence="2 3">
    <name type="scientific">Arctia plantaginis</name>
    <name type="common">Wood tiger moth</name>
    <name type="synonym">Phalaena plantaginis</name>
    <dbReference type="NCBI Taxonomy" id="874455"/>
    <lineage>
        <taxon>Eukaryota</taxon>
        <taxon>Metazoa</taxon>
        <taxon>Ecdysozoa</taxon>
        <taxon>Arthropoda</taxon>
        <taxon>Hexapoda</taxon>
        <taxon>Insecta</taxon>
        <taxon>Pterygota</taxon>
        <taxon>Neoptera</taxon>
        <taxon>Endopterygota</taxon>
        <taxon>Lepidoptera</taxon>
        <taxon>Glossata</taxon>
        <taxon>Ditrysia</taxon>
        <taxon>Noctuoidea</taxon>
        <taxon>Erebidae</taxon>
        <taxon>Arctiinae</taxon>
        <taxon>Arctia</taxon>
    </lineage>
</organism>
<evidence type="ECO:0000313" key="2">
    <source>
        <dbReference type="EMBL" id="CAB3233866.1"/>
    </source>
</evidence>
<feature type="compositionally biased region" description="Basic and acidic residues" evidence="1">
    <location>
        <begin position="734"/>
        <end position="773"/>
    </location>
</feature>
<reference evidence="2 3" key="1">
    <citation type="submission" date="2020-04" db="EMBL/GenBank/DDBJ databases">
        <authorList>
            <person name="Wallbank WR R."/>
            <person name="Pardo Diaz C."/>
            <person name="Kozak K."/>
            <person name="Martin S."/>
            <person name="Jiggins C."/>
            <person name="Moest M."/>
            <person name="Warren A I."/>
            <person name="Byers J.R.P. K."/>
            <person name="Montejo-Kovacevich G."/>
            <person name="Yen C E."/>
        </authorList>
    </citation>
    <scope>NUCLEOTIDE SEQUENCE [LARGE SCALE GENOMIC DNA]</scope>
</reference>
<dbReference type="AlphaFoldDB" id="A0A8S0ZME4"/>
<dbReference type="GO" id="GO:0034976">
    <property type="term" value="P:response to endoplasmic reticulum stress"/>
    <property type="evidence" value="ECO:0007669"/>
    <property type="project" value="TreeGrafter"/>
</dbReference>